<dbReference type="InterPro" id="IPR032710">
    <property type="entry name" value="NTF2-like_dom_sf"/>
</dbReference>
<evidence type="ECO:0000313" key="2">
    <source>
        <dbReference type="EMBL" id="ARD84983.1"/>
    </source>
</evidence>
<dbReference type="Proteomes" id="UP000192050">
    <property type="component" value="Chromosome"/>
</dbReference>
<dbReference type="RefSeq" id="WP_009886208.1">
    <property type="nucleotide sequence ID" value="NZ_CP015363.1"/>
</dbReference>
<gene>
    <name evidence="2" type="ORF">FAD_1105</name>
</gene>
<dbReference type="Gene3D" id="3.10.450.50">
    <property type="match status" value="1"/>
</dbReference>
<dbReference type="EMBL" id="CP015363">
    <property type="protein sequence ID" value="ARD84983.1"/>
    <property type="molecule type" value="Genomic_DNA"/>
</dbReference>
<feature type="domain" description="SnoaL-like" evidence="1">
    <location>
        <begin position="10"/>
        <end position="110"/>
    </location>
</feature>
<evidence type="ECO:0000313" key="3">
    <source>
        <dbReference type="Proteomes" id="UP000192050"/>
    </source>
</evidence>
<proteinExistence type="predicted"/>
<dbReference type="Pfam" id="PF12680">
    <property type="entry name" value="SnoaL_2"/>
    <property type="match status" value="1"/>
</dbReference>
<dbReference type="GeneID" id="16024334"/>
<dbReference type="OrthoDB" id="41102at2157"/>
<sequence>MNNYKKFEIDFINAWNSHNIFELLKYYDDDMLYIHPGEEPKIIRKKGDFEVYLKKFFETFPDYTFTLINVAWNNNVGFGEWLGKATFNGLRYNLKISNKPFEIYGVDVLVLNKSHTCIKEEHVYFDVLSVLKAVGINIFK</sequence>
<protein>
    <submittedName>
        <fullName evidence="2">SnoaL family protein</fullName>
    </submittedName>
</protein>
<reference evidence="2 3" key="1">
    <citation type="submission" date="2011-10" db="EMBL/GenBank/DDBJ databases">
        <title>Metabolic and evolutionary patterns in the extreme acidophile Ferroplasma acidiphilum.</title>
        <authorList>
            <person name="Golyshina O.V."/>
            <person name="Kozyavkin S.A."/>
            <person name="Tatusov R.L."/>
            <person name="Slesarev A.I."/>
            <person name="Golyshin P.N."/>
        </authorList>
    </citation>
    <scope>NUCLEOTIDE SEQUENCE [LARGE SCALE GENOMIC DNA]</scope>
    <source>
        <strain evidence="3">Y</strain>
    </source>
</reference>
<name>A0A1V0N4C5_9ARCH</name>
<dbReference type="AlphaFoldDB" id="A0A1V0N4C5"/>
<evidence type="ECO:0000259" key="1">
    <source>
        <dbReference type="Pfam" id="PF12680"/>
    </source>
</evidence>
<accession>A0A1V0N4C5</accession>
<dbReference type="KEGG" id="fai:FAD_1105"/>
<keyword evidence="3" id="KW-1185">Reference proteome</keyword>
<dbReference type="STRING" id="74969.FAD_1105"/>
<dbReference type="InterPro" id="IPR037401">
    <property type="entry name" value="SnoaL-like"/>
</dbReference>
<dbReference type="SUPFAM" id="SSF54427">
    <property type="entry name" value="NTF2-like"/>
    <property type="match status" value="1"/>
</dbReference>
<organism evidence="2 3">
    <name type="scientific">Ferroplasma acidiphilum</name>
    <dbReference type="NCBI Taxonomy" id="74969"/>
    <lineage>
        <taxon>Archaea</taxon>
        <taxon>Methanobacteriati</taxon>
        <taxon>Thermoplasmatota</taxon>
        <taxon>Thermoplasmata</taxon>
        <taxon>Thermoplasmatales</taxon>
        <taxon>Ferroplasmaceae</taxon>
        <taxon>Ferroplasma</taxon>
    </lineage>
</organism>